<dbReference type="InterPro" id="IPR025658">
    <property type="entry name" value="Cyclophilin_TM1367"/>
</dbReference>
<sequence length="90" mass="10065">MVLNSVSAVNLILKINGDSKLICQLKRHLSPKTVGLISRAVPMQCNAHRMGNSVIYIQTTIDSGIERTRTEFKKGDIAFMPYEGSICFFF</sequence>
<accession>A0A381YS37</accession>
<dbReference type="EMBL" id="UINC01018915">
    <property type="protein sequence ID" value="SVA79790.1"/>
    <property type="molecule type" value="Genomic_DNA"/>
</dbReference>
<dbReference type="SUPFAM" id="SSF50891">
    <property type="entry name" value="Cyclophilin-like"/>
    <property type="match status" value="1"/>
</dbReference>
<feature type="domain" description="Cyclophilin TM1367-like" evidence="1">
    <location>
        <begin position="15"/>
        <end position="90"/>
    </location>
</feature>
<protein>
    <recommendedName>
        <fullName evidence="1">Cyclophilin TM1367-like domain-containing protein</fullName>
    </recommendedName>
</protein>
<feature type="non-terminal residue" evidence="2">
    <location>
        <position position="90"/>
    </location>
</feature>
<dbReference type="Pfam" id="PF04126">
    <property type="entry name" value="Cyclophil_like"/>
    <property type="match status" value="1"/>
</dbReference>
<dbReference type="AlphaFoldDB" id="A0A381YS37"/>
<reference evidence="2" key="1">
    <citation type="submission" date="2018-05" db="EMBL/GenBank/DDBJ databases">
        <authorList>
            <person name="Lanie J.A."/>
            <person name="Ng W.-L."/>
            <person name="Kazmierczak K.M."/>
            <person name="Andrzejewski T.M."/>
            <person name="Davidsen T.M."/>
            <person name="Wayne K.J."/>
            <person name="Tettelin H."/>
            <person name="Glass J.I."/>
            <person name="Rusch D."/>
            <person name="Podicherti R."/>
            <person name="Tsui H.-C.T."/>
            <person name="Winkler M.E."/>
        </authorList>
    </citation>
    <scope>NUCLEOTIDE SEQUENCE</scope>
</reference>
<evidence type="ECO:0000313" key="2">
    <source>
        <dbReference type="EMBL" id="SVA79790.1"/>
    </source>
</evidence>
<name>A0A381YS37_9ZZZZ</name>
<evidence type="ECO:0000259" key="1">
    <source>
        <dbReference type="Pfam" id="PF04126"/>
    </source>
</evidence>
<gene>
    <name evidence="2" type="ORF">METZ01_LOCUS132644</name>
</gene>
<organism evidence="2">
    <name type="scientific">marine metagenome</name>
    <dbReference type="NCBI Taxonomy" id="408172"/>
    <lineage>
        <taxon>unclassified sequences</taxon>
        <taxon>metagenomes</taxon>
        <taxon>ecological metagenomes</taxon>
    </lineage>
</organism>
<proteinExistence type="predicted"/>
<dbReference type="InterPro" id="IPR029000">
    <property type="entry name" value="Cyclophilin-like_dom_sf"/>
</dbReference>
<dbReference type="Gene3D" id="2.40.100.20">
    <property type="match status" value="1"/>
</dbReference>